<sequence>MKNYSTTVPVRLDEEEDEEKTKTQPSIQVDKHLFEARTVLITGPVSQELARDVCARLLALAQVSNDPITVIVSSPGGHVESGDMIHDAIKFISPEVRILGMGWVASAGALIYVSVPKEQRFCTPNTRFLLHQPSGGAGGMATDIEIQAREIIKMRDRLNRIFSEATGQPIERIAKDTDRDYWMSPSEGIEYGLVGKVVTSVSELG</sequence>
<dbReference type="Pfam" id="PF00574">
    <property type="entry name" value="CLP_protease"/>
    <property type="match status" value="1"/>
</dbReference>
<reference evidence="11 12" key="1">
    <citation type="journal article" date="2016" name="Int. J. Syst. Evol. Microbiol.">
        <title>Labrenzia salina sp. nov., isolated from the rhizosphere of the halophyte Arthrocnemum macrostachyum.</title>
        <authorList>
            <person name="Camacho M."/>
            <person name="Redondo-Gomez S."/>
            <person name="Rodriguez-Llorente I."/>
            <person name="Rohde M."/>
            <person name="Sproer C."/>
            <person name="Schumann P."/>
            <person name="Klenk H.P."/>
            <person name="Montero-Calasanz M.D.C."/>
        </authorList>
    </citation>
    <scope>NUCLEOTIDE SEQUENCE [LARGE SCALE GENOMIC DNA]</scope>
    <source>
        <strain evidence="11 12">DSM 29163</strain>
    </source>
</reference>
<dbReference type="EC" id="3.4.21.92" evidence="7"/>
<dbReference type="GO" id="GO:0008233">
    <property type="term" value="F:peptidase activity"/>
    <property type="evidence" value="ECO:0007669"/>
    <property type="project" value="UniProtKB-KW"/>
</dbReference>
<dbReference type="SUPFAM" id="SSF52096">
    <property type="entry name" value="ClpP/crotonase"/>
    <property type="match status" value="1"/>
</dbReference>
<keyword evidence="5 7" id="KW-0720">Serine protease</keyword>
<dbReference type="InterPro" id="IPR033135">
    <property type="entry name" value="ClpP_His_AS"/>
</dbReference>
<comment type="function">
    <text evidence="7">Cleaves peptides in various proteins in a process that requires ATP hydrolysis. Has a chymotrypsin-like activity. Plays a major role in the degradation of misfolded proteins.</text>
</comment>
<name>A0ABT3QZS2_9HYPH</name>
<evidence type="ECO:0000256" key="1">
    <source>
        <dbReference type="ARBA" id="ARBA00007039"/>
    </source>
</evidence>
<dbReference type="NCBIfam" id="NF009205">
    <property type="entry name" value="PRK12553.1"/>
    <property type="match status" value="1"/>
</dbReference>
<dbReference type="RefSeq" id="WP_265962130.1">
    <property type="nucleotide sequence ID" value="NZ_JAPEVI010000003.1"/>
</dbReference>
<dbReference type="InterPro" id="IPR001907">
    <property type="entry name" value="ClpP"/>
</dbReference>
<comment type="similarity">
    <text evidence="1 7 9">Belongs to the peptidase S14 family.</text>
</comment>
<gene>
    <name evidence="7" type="primary">clpP</name>
    <name evidence="11" type="ORF">ON753_08560</name>
</gene>
<feature type="active site" description="Nucleophile" evidence="7">
    <location>
        <position position="106"/>
    </location>
</feature>
<dbReference type="InterPro" id="IPR023562">
    <property type="entry name" value="ClpP/TepA"/>
</dbReference>
<dbReference type="InterPro" id="IPR029045">
    <property type="entry name" value="ClpP/crotonase-like_dom_sf"/>
</dbReference>
<comment type="catalytic activity">
    <reaction evidence="6 7 8">
        <text>Hydrolysis of proteins to small peptides in the presence of ATP and magnesium. alpha-casein is the usual test substrate. In the absence of ATP, only oligopeptides shorter than five residues are hydrolyzed (such as succinyl-Leu-Tyr-|-NHMec, and Leu-Tyr-Leu-|-Tyr-Trp, in which cleavage of the -Tyr-|-Leu- and -Tyr-|-Trp bonds also occurs).</text>
        <dbReference type="EC" id="3.4.21.92"/>
    </reaction>
</comment>
<keyword evidence="12" id="KW-1185">Reference proteome</keyword>
<evidence type="ECO:0000256" key="7">
    <source>
        <dbReference type="HAMAP-Rule" id="MF_00444"/>
    </source>
</evidence>
<dbReference type="PRINTS" id="PR00127">
    <property type="entry name" value="CLPPROTEASEP"/>
</dbReference>
<protein>
    <recommendedName>
        <fullName evidence="7 9">ATP-dependent Clp protease proteolytic subunit</fullName>
        <ecNumber evidence="7">3.4.21.92</ecNumber>
    </recommendedName>
    <alternativeName>
        <fullName evidence="7">Endopeptidase Clp</fullName>
    </alternativeName>
</protein>
<dbReference type="GO" id="GO:0006508">
    <property type="term" value="P:proteolysis"/>
    <property type="evidence" value="ECO:0007669"/>
    <property type="project" value="UniProtKB-KW"/>
</dbReference>
<evidence type="ECO:0000256" key="10">
    <source>
        <dbReference type="SAM" id="MobiDB-lite"/>
    </source>
</evidence>
<evidence type="ECO:0000256" key="6">
    <source>
        <dbReference type="ARBA" id="ARBA00034021"/>
    </source>
</evidence>
<evidence type="ECO:0000256" key="3">
    <source>
        <dbReference type="ARBA" id="ARBA00022670"/>
    </source>
</evidence>
<organism evidence="11 12">
    <name type="scientific">Roseibium salinum</name>
    <dbReference type="NCBI Taxonomy" id="1604349"/>
    <lineage>
        <taxon>Bacteria</taxon>
        <taxon>Pseudomonadati</taxon>
        <taxon>Pseudomonadota</taxon>
        <taxon>Alphaproteobacteria</taxon>
        <taxon>Hyphomicrobiales</taxon>
        <taxon>Stappiaceae</taxon>
        <taxon>Roseibium</taxon>
    </lineage>
</organism>
<comment type="subcellular location">
    <subcellularLocation>
        <location evidence="7">Cytoplasm</location>
    </subcellularLocation>
</comment>
<keyword evidence="4 7" id="KW-0378">Hydrolase</keyword>
<evidence type="ECO:0000256" key="2">
    <source>
        <dbReference type="ARBA" id="ARBA00022490"/>
    </source>
</evidence>
<keyword evidence="2 7" id="KW-0963">Cytoplasm</keyword>
<evidence type="ECO:0000256" key="9">
    <source>
        <dbReference type="RuleBase" id="RU003567"/>
    </source>
</evidence>
<dbReference type="CDD" id="cd07017">
    <property type="entry name" value="S14_ClpP_2"/>
    <property type="match status" value="1"/>
</dbReference>
<feature type="region of interest" description="Disordered" evidence="10">
    <location>
        <begin position="1"/>
        <end position="24"/>
    </location>
</feature>
<dbReference type="PANTHER" id="PTHR10381">
    <property type="entry name" value="ATP-DEPENDENT CLP PROTEASE PROTEOLYTIC SUBUNIT"/>
    <property type="match status" value="1"/>
</dbReference>
<evidence type="ECO:0000313" key="12">
    <source>
        <dbReference type="Proteomes" id="UP001300261"/>
    </source>
</evidence>
<evidence type="ECO:0000256" key="5">
    <source>
        <dbReference type="ARBA" id="ARBA00022825"/>
    </source>
</evidence>
<comment type="subunit">
    <text evidence="7">Fourteen ClpP subunits assemble into 2 heptameric rings which stack back to back to give a disk-like structure with a central cavity, resembling the structure of eukaryotic proteasomes.</text>
</comment>
<evidence type="ECO:0000256" key="8">
    <source>
        <dbReference type="PROSITE-ProRule" id="PRU10086"/>
    </source>
</evidence>
<dbReference type="EMBL" id="JAPEVI010000003">
    <property type="protein sequence ID" value="MCX2722448.1"/>
    <property type="molecule type" value="Genomic_DNA"/>
</dbReference>
<feature type="active site" evidence="7 8">
    <location>
        <position position="131"/>
    </location>
</feature>
<dbReference type="Gene3D" id="3.90.226.10">
    <property type="entry name" value="2-enoyl-CoA Hydratase, Chain A, domain 1"/>
    <property type="match status" value="1"/>
</dbReference>
<evidence type="ECO:0000313" key="11">
    <source>
        <dbReference type="EMBL" id="MCX2722448.1"/>
    </source>
</evidence>
<dbReference type="Proteomes" id="UP001300261">
    <property type="component" value="Unassembled WGS sequence"/>
</dbReference>
<dbReference type="HAMAP" id="MF_00444">
    <property type="entry name" value="ClpP"/>
    <property type="match status" value="1"/>
</dbReference>
<accession>A0ABT3QZS2</accession>
<dbReference type="PROSITE" id="PS00382">
    <property type="entry name" value="CLP_PROTEASE_HIS"/>
    <property type="match status" value="1"/>
</dbReference>
<keyword evidence="3 7" id="KW-0645">Protease</keyword>
<dbReference type="PANTHER" id="PTHR10381:SF70">
    <property type="entry name" value="ATP-DEPENDENT CLP PROTEASE PROTEOLYTIC SUBUNIT"/>
    <property type="match status" value="1"/>
</dbReference>
<comment type="caution">
    <text evidence="11">The sequence shown here is derived from an EMBL/GenBank/DDBJ whole genome shotgun (WGS) entry which is preliminary data.</text>
</comment>
<evidence type="ECO:0000256" key="4">
    <source>
        <dbReference type="ARBA" id="ARBA00022801"/>
    </source>
</evidence>
<proteinExistence type="inferred from homology"/>